<comment type="similarity">
    <text evidence="1">Belongs to the protein kinase superfamily. CMGC Ser/Thr protein kinase family. CDC2/CDKX subfamily.</text>
</comment>
<evidence type="ECO:0000256" key="9">
    <source>
        <dbReference type="RuleBase" id="RU000304"/>
    </source>
</evidence>
<organism evidence="11 12">
    <name type="scientific">Perkinsus olseni</name>
    <name type="common">Perkinsus atlanticus</name>
    <dbReference type="NCBI Taxonomy" id="32597"/>
    <lineage>
        <taxon>Eukaryota</taxon>
        <taxon>Sar</taxon>
        <taxon>Alveolata</taxon>
        <taxon>Perkinsozoa</taxon>
        <taxon>Perkinsea</taxon>
        <taxon>Perkinsida</taxon>
        <taxon>Perkinsidae</taxon>
        <taxon>Perkinsus</taxon>
    </lineage>
</organism>
<feature type="binding site" evidence="8">
    <location>
        <position position="43"/>
    </location>
    <ligand>
        <name>ATP</name>
        <dbReference type="ChEBI" id="CHEBI:30616"/>
    </ligand>
</feature>
<evidence type="ECO:0000259" key="10">
    <source>
        <dbReference type="PROSITE" id="PS50011"/>
    </source>
</evidence>
<dbReference type="InterPro" id="IPR008271">
    <property type="entry name" value="Ser/Thr_kinase_AS"/>
</dbReference>
<dbReference type="PROSITE" id="PS00108">
    <property type="entry name" value="PROTEIN_KINASE_ST"/>
    <property type="match status" value="1"/>
</dbReference>
<dbReference type="SMART" id="SM00220">
    <property type="entry name" value="S_TKc"/>
    <property type="match status" value="1"/>
</dbReference>
<evidence type="ECO:0000256" key="4">
    <source>
        <dbReference type="ARBA" id="ARBA00038543"/>
    </source>
</evidence>
<evidence type="ECO:0000256" key="2">
    <source>
        <dbReference type="ARBA" id="ARBA00022741"/>
    </source>
</evidence>
<dbReference type="Gene3D" id="3.30.200.20">
    <property type="entry name" value="Phosphorylase Kinase, domain 1"/>
    <property type="match status" value="1"/>
</dbReference>
<dbReference type="PROSITE" id="PS50011">
    <property type="entry name" value="PROTEIN_KINASE_DOM"/>
    <property type="match status" value="1"/>
</dbReference>
<evidence type="ECO:0000256" key="8">
    <source>
        <dbReference type="PROSITE-ProRule" id="PRU10141"/>
    </source>
</evidence>
<reference evidence="11 12" key="1">
    <citation type="submission" date="2020-04" db="EMBL/GenBank/DDBJ databases">
        <title>Perkinsus olseni comparative genomics.</title>
        <authorList>
            <person name="Bogema D.R."/>
        </authorList>
    </citation>
    <scope>NUCLEOTIDE SEQUENCE [LARGE SCALE GENOMIC DNA]</scope>
    <source>
        <strain evidence="11 12">ATCC PRA-207</strain>
    </source>
</reference>
<keyword evidence="9" id="KW-0723">Serine/threonine-protein kinase</keyword>
<dbReference type="AlphaFoldDB" id="A0A7J6S7F6"/>
<evidence type="ECO:0000256" key="1">
    <source>
        <dbReference type="ARBA" id="ARBA00006485"/>
    </source>
</evidence>
<dbReference type="InterPro" id="IPR011009">
    <property type="entry name" value="Kinase-like_dom_sf"/>
</dbReference>
<keyword evidence="3 8" id="KW-0067">ATP-binding</keyword>
<dbReference type="Pfam" id="PF00069">
    <property type="entry name" value="Pkinase"/>
    <property type="match status" value="1"/>
</dbReference>
<evidence type="ECO:0000256" key="6">
    <source>
        <dbReference type="ARBA" id="ARBA00041902"/>
    </source>
</evidence>
<dbReference type="PANTHER" id="PTHR24056">
    <property type="entry name" value="CELL DIVISION PROTEIN KINASE"/>
    <property type="match status" value="1"/>
</dbReference>
<keyword evidence="11" id="KW-0418">Kinase</keyword>
<comment type="caution">
    <text evidence="11">The sequence shown here is derived from an EMBL/GenBank/DDBJ whole genome shotgun (WGS) entry which is preliminary data.</text>
</comment>
<dbReference type="InterPro" id="IPR017441">
    <property type="entry name" value="Protein_kinase_ATP_BS"/>
</dbReference>
<dbReference type="PANTHER" id="PTHR24056:SF400">
    <property type="entry name" value="KINASE, PUTATIVE-RELATED"/>
    <property type="match status" value="1"/>
</dbReference>
<evidence type="ECO:0000256" key="7">
    <source>
        <dbReference type="ARBA" id="ARBA00042858"/>
    </source>
</evidence>
<accession>A0A7J6S7F6</accession>
<dbReference type="GO" id="GO:0005634">
    <property type="term" value="C:nucleus"/>
    <property type="evidence" value="ECO:0007669"/>
    <property type="project" value="TreeGrafter"/>
</dbReference>
<protein>
    <recommendedName>
        <fullName evidence="5">Cyclin-dependent kinase 2 homolog</fullName>
    </recommendedName>
    <alternativeName>
        <fullName evidence="6">Cell division control protein 2 homolog</fullName>
    </alternativeName>
    <alternativeName>
        <fullName evidence="7">cdc2-related kinase 2</fullName>
    </alternativeName>
</protein>
<dbReference type="GO" id="GO:0005524">
    <property type="term" value="F:ATP binding"/>
    <property type="evidence" value="ECO:0007669"/>
    <property type="project" value="UniProtKB-UniRule"/>
</dbReference>
<keyword evidence="11" id="KW-0808">Transferase</keyword>
<evidence type="ECO:0000313" key="11">
    <source>
        <dbReference type="EMBL" id="KAF4728565.1"/>
    </source>
</evidence>
<evidence type="ECO:0000256" key="3">
    <source>
        <dbReference type="ARBA" id="ARBA00022840"/>
    </source>
</evidence>
<comment type="subunit">
    <text evidence="4">May form a complex composed of at least the catalytic subunit CRK2 and a cyclin.</text>
</comment>
<dbReference type="Proteomes" id="UP000553632">
    <property type="component" value="Unassembled WGS sequence"/>
</dbReference>
<dbReference type="GO" id="GO:0004674">
    <property type="term" value="F:protein serine/threonine kinase activity"/>
    <property type="evidence" value="ECO:0007669"/>
    <property type="project" value="UniProtKB-KW"/>
</dbReference>
<keyword evidence="12" id="KW-1185">Reference proteome</keyword>
<dbReference type="PROSITE" id="PS00107">
    <property type="entry name" value="PROTEIN_KINASE_ATP"/>
    <property type="match status" value="1"/>
</dbReference>
<dbReference type="InterPro" id="IPR050108">
    <property type="entry name" value="CDK"/>
</dbReference>
<keyword evidence="2 8" id="KW-0547">Nucleotide-binding</keyword>
<sequence>MEKYDTLQTVGEGTYGVVYKARVRSPAEVFFGERPPEYVAIKKFRRPVGKEESVERTAARETRLLSELKHPNIIEMLEVVRTDNGNLYLIFEFAPQTLLDLIERCSSSDTTTPQPLYDGHPKGRGIGLAMTMTIGRQLVAGLGYIHSKGVIHRDVKPENILLTGERLDVVKLCDFGFARYLKEADTSLSEEGARHAAAANLTE</sequence>
<feature type="domain" description="Protein kinase" evidence="10">
    <location>
        <begin position="4"/>
        <end position="203"/>
    </location>
</feature>
<evidence type="ECO:0000256" key="5">
    <source>
        <dbReference type="ARBA" id="ARBA00039612"/>
    </source>
</evidence>
<gene>
    <name evidence="11" type="primary">CDKL3_1</name>
    <name evidence="11" type="ORF">FOZ63_013228</name>
</gene>
<proteinExistence type="inferred from homology"/>
<dbReference type="Gene3D" id="1.10.510.10">
    <property type="entry name" value="Transferase(Phosphotransferase) domain 1"/>
    <property type="match status" value="1"/>
</dbReference>
<dbReference type="InterPro" id="IPR000719">
    <property type="entry name" value="Prot_kinase_dom"/>
</dbReference>
<evidence type="ECO:0000313" key="12">
    <source>
        <dbReference type="Proteomes" id="UP000553632"/>
    </source>
</evidence>
<dbReference type="SUPFAM" id="SSF56112">
    <property type="entry name" value="Protein kinase-like (PK-like)"/>
    <property type="match status" value="1"/>
</dbReference>
<name>A0A7J6S7F6_PEROL</name>
<dbReference type="EMBL" id="JABANO010020408">
    <property type="protein sequence ID" value="KAF4728565.1"/>
    <property type="molecule type" value="Genomic_DNA"/>
</dbReference>